<dbReference type="EMBL" id="JACJQH010000001">
    <property type="protein sequence ID" value="MBD2193878.1"/>
    <property type="molecule type" value="Genomic_DNA"/>
</dbReference>
<dbReference type="InterPro" id="IPR052514">
    <property type="entry name" value="SAM-dependent_MTase"/>
</dbReference>
<evidence type="ECO:0000313" key="3">
    <source>
        <dbReference type="Proteomes" id="UP000658514"/>
    </source>
</evidence>
<keyword evidence="2" id="KW-0489">Methyltransferase</keyword>
<dbReference type="Proteomes" id="UP000658514">
    <property type="component" value="Unassembled WGS sequence"/>
</dbReference>
<organism evidence="2 3">
    <name type="scientific">Calothrix parietina FACHB-288</name>
    <dbReference type="NCBI Taxonomy" id="2692896"/>
    <lineage>
        <taxon>Bacteria</taxon>
        <taxon>Bacillati</taxon>
        <taxon>Cyanobacteriota</taxon>
        <taxon>Cyanophyceae</taxon>
        <taxon>Nostocales</taxon>
        <taxon>Calotrichaceae</taxon>
        <taxon>Calothrix</taxon>
    </lineage>
</organism>
<dbReference type="SUPFAM" id="SSF53335">
    <property type="entry name" value="S-adenosyl-L-methionine-dependent methyltransferases"/>
    <property type="match status" value="1"/>
</dbReference>
<proteinExistence type="predicted"/>
<dbReference type="Pfam" id="PF05050">
    <property type="entry name" value="Methyltransf_21"/>
    <property type="match status" value="1"/>
</dbReference>
<dbReference type="InterPro" id="IPR006342">
    <property type="entry name" value="FkbM_mtfrase"/>
</dbReference>
<dbReference type="InterPro" id="IPR029063">
    <property type="entry name" value="SAM-dependent_MTases_sf"/>
</dbReference>
<dbReference type="PANTHER" id="PTHR34203:SF15">
    <property type="entry name" value="SLL1173 PROTEIN"/>
    <property type="match status" value="1"/>
</dbReference>
<dbReference type="Gene3D" id="3.40.50.150">
    <property type="entry name" value="Vaccinia Virus protein VP39"/>
    <property type="match status" value="1"/>
</dbReference>
<keyword evidence="2" id="KW-0808">Transferase</keyword>
<accession>A0ABR8A1U2</accession>
<dbReference type="GO" id="GO:0008168">
    <property type="term" value="F:methyltransferase activity"/>
    <property type="evidence" value="ECO:0007669"/>
    <property type="project" value="UniProtKB-KW"/>
</dbReference>
<evidence type="ECO:0000313" key="2">
    <source>
        <dbReference type="EMBL" id="MBD2193878.1"/>
    </source>
</evidence>
<sequence length="276" mass="30654">MISQLLQQSISFVPWKWRSRIKDVPLIASFQRRLINQFLNEQKFLHTINAGPACGLSYPVHLPQDKSIWIGTYEVEFATALAEAVTPGDVCYDIGGFRGFFSAVLALAGAKNVYIFEPLPDNCQQIRAVMAANPNLLSMSLQNIAVGDQKGEAEFLVMPEASMGKLSASSFQVNAQENEKITVQIDTLDNLVQSGQLEKPNLIKIDVEGAEILVLHGAIDTLQKCKPQLFIEIHSRELAHECNLLLTSIGYNVTVMETHKKPDFVTEPEVCHFLAK</sequence>
<name>A0ABR8A1U2_9CYAN</name>
<dbReference type="RefSeq" id="WP_190538262.1">
    <property type="nucleotide sequence ID" value="NZ_CAWPNO010000001.1"/>
</dbReference>
<feature type="domain" description="Methyltransferase FkbM" evidence="1">
    <location>
        <begin position="93"/>
        <end position="251"/>
    </location>
</feature>
<dbReference type="GO" id="GO:0032259">
    <property type="term" value="P:methylation"/>
    <property type="evidence" value="ECO:0007669"/>
    <property type="project" value="UniProtKB-KW"/>
</dbReference>
<gene>
    <name evidence="2" type="ORF">H6G24_00010</name>
</gene>
<comment type="caution">
    <text evidence="2">The sequence shown here is derived from an EMBL/GenBank/DDBJ whole genome shotgun (WGS) entry which is preliminary data.</text>
</comment>
<keyword evidence="3" id="KW-1185">Reference proteome</keyword>
<dbReference type="NCBIfam" id="TIGR01444">
    <property type="entry name" value="fkbM_fam"/>
    <property type="match status" value="1"/>
</dbReference>
<protein>
    <submittedName>
        <fullName evidence="2">FkbM family methyltransferase</fullName>
    </submittedName>
</protein>
<dbReference type="PANTHER" id="PTHR34203">
    <property type="entry name" value="METHYLTRANSFERASE, FKBM FAMILY PROTEIN"/>
    <property type="match status" value="1"/>
</dbReference>
<reference evidence="2 3" key="1">
    <citation type="journal article" date="2020" name="ISME J.">
        <title>Comparative genomics reveals insights into cyanobacterial evolution and habitat adaptation.</title>
        <authorList>
            <person name="Chen M.Y."/>
            <person name="Teng W.K."/>
            <person name="Zhao L."/>
            <person name="Hu C.X."/>
            <person name="Zhou Y.K."/>
            <person name="Han B.P."/>
            <person name="Song L.R."/>
            <person name="Shu W.S."/>
        </authorList>
    </citation>
    <scope>NUCLEOTIDE SEQUENCE [LARGE SCALE GENOMIC DNA]</scope>
    <source>
        <strain evidence="2 3">FACHB-288</strain>
    </source>
</reference>
<evidence type="ECO:0000259" key="1">
    <source>
        <dbReference type="Pfam" id="PF05050"/>
    </source>
</evidence>